<dbReference type="SMART" id="SM00086">
    <property type="entry name" value="PAC"/>
    <property type="match status" value="3"/>
</dbReference>
<evidence type="ECO:0000256" key="1">
    <source>
        <dbReference type="ARBA" id="ARBA00000085"/>
    </source>
</evidence>
<dbReference type="InterPro" id="IPR036097">
    <property type="entry name" value="HisK_dim/P_sf"/>
</dbReference>
<reference evidence="15" key="1">
    <citation type="submission" date="2016-05" db="EMBL/GenBank/DDBJ databases">
        <authorList>
            <person name="Baek K."/>
            <person name="Yang S.-J."/>
        </authorList>
    </citation>
    <scope>NUCLEOTIDE SEQUENCE [LARGE SCALE GENOMIC DNA]</scope>
    <source>
        <strain evidence="15">ST58-10</strain>
    </source>
</reference>
<dbReference type="InterPro" id="IPR001610">
    <property type="entry name" value="PAC"/>
</dbReference>
<dbReference type="KEGG" id="mars:A8C75_15505"/>
<dbReference type="NCBIfam" id="TIGR00229">
    <property type="entry name" value="sensory_box"/>
    <property type="match status" value="2"/>
</dbReference>
<dbReference type="Gene3D" id="3.40.50.2300">
    <property type="match status" value="2"/>
</dbReference>
<feature type="modified residue" description="4-aspartylphosphate" evidence="8">
    <location>
        <position position="1074"/>
    </location>
</feature>
<feature type="modified residue" description="4-aspartylphosphate" evidence="8">
    <location>
        <position position="946"/>
    </location>
</feature>
<feature type="transmembrane region" description="Helical" evidence="9">
    <location>
        <begin position="130"/>
        <end position="150"/>
    </location>
</feature>
<keyword evidence="5" id="KW-0418">Kinase</keyword>
<dbReference type="PROSITE" id="PS50112">
    <property type="entry name" value="PAS"/>
    <property type="match status" value="2"/>
</dbReference>
<keyword evidence="7 9" id="KW-0472">Membrane</keyword>
<evidence type="ECO:0000313" key="15">
    <source>
        <dbReference type="Proteomes" id="UP000078070"/>
    </source>
</evidence>
<evidence type="ECO:0000256" key="5">
    <source>
        <dbReference type="ARBA" id="ARBA00022777"/>
    </source>
</evidence>
<evidence type="ECO:0000259" key="10">
    <source>
        <dbReference type="PROSITE" id="PS50109"/>
    </source>
</evidence>
<dbReference type="PANTHER" id="PTHR43047">
    <property type="entry name" value="TWO-COMPONENT HISTIDINE PROTEIN KINASE"/>
    <property type="match status" value="1"/>
</dbReference>
<dbReference type="SMART" id="SM00091">
    <property type="entry name" value="PAS"/>
    <property type="match status" value="3"/>
</dbReference>
<feature type="domain" description="PAC" evidence="13">
    <location>
        <begin position="344"/>
        <end position="395"/>
    </location>
</feature>
<feature type="domain" description="PAS" evidence="12">
    <location>
        <begin position="396"/>
        <end position="438"/>
    </location>
</feature>
<dbReference type="EC" id="2.7.13.3" evidence="2"/>
<feature type="domain" description="Response regulatory" evidence="11">
    <location>
        <begin position="897"/>
        <end position="1016"/>
    </location>
</feature>
<evidence type="ECO:0000256" key="7">
    <source>
        <dbReference type="ARBA" id="ARBA00023136"/>
    </source>
</evidence>
<dbReference type="PROSITE" id="PS50110">
    <property type="entry name" value="RESPONSE_REGULATORY"/>
    <property type="match status" value="2"/>
</dbReference>
<evidence type="ECO:0000256" key="4">
    <source>
        <dbReference type="ARBA" id="ARBA00022679"/>
    </source>
</evidence>
<dbReference type="GO" id="GO:0009927">
    <property type="term" value="F:histidine phosphotransfer kinase activity"/>
    <property type="evidence" value="ECO:0007669"/>
    <property type="project" value="TreeGrafter"/>
</dbReference>
<dbReference type="InterPro" id="IPR036890">
    <property type="entry name" value="HATPase_C_sf"/>
</dbReference>
<dbReference type="InterPro" id="IPR000700">
    <property type="entry name" value="PAS-assoc_C"/>
</dbReference>
<dbReference type="GO" id="GO:0005886">
    <property type="term" value="C:plasma membrane"/>
    <property type="evidence" value="ECO:0007669"/>
    <property type="project" value="UniProtKB-ARBA"/>
</dbReference>
<dbReference type="InterPro" id="IPR004358">
    <property type="entry name" value="Sig_transdc_His_kin-like_C"/>
</dbReference>
<dbReference type="Pfam" id="PF17159">
    <property type="entry name" value="MASE3"/>
    <property type="match status" value="1"/>
</dbReference>
<dbReference type="Pfam" id="PF13426">
    <property type="entry name" value="PAS_9"/>
    <property type="match status" value="1"/>
</dbReference>
<dbReference type="PRINTS" id="PR00344">
    <property type="entry name" value="BCTRLSENSOR"/>
</dbReference>
<dbReference type="Pfam" id="PF02518">
    <property type="entry name" value="HATPase_c"/>
    <property type="match status" value="1"/>
</dbReference>
<evidence type="ECO:0000256" key="3">
    <source>
        <dbReference type="ARBA" id="ARBA00022553"/>
    </source>
</evidence>
<proteinExistence type="predicted"/>
<dbReference type="PROSITE" id="PS50109">
    <property type="entry name" value="HIS_KIN"/>
    <property type="match status" value="1"/>
</dbReference>
<dbReference type="Pfam" id="PF00512">
    <property type="entry name" value="HisKA"/>
    <property type="match status" value="1"/>
</dbReference>
<dbReference type="Pfam" id="PF08448">
    <property type="entry name" value="PAS_4"/>
    <property type="match status" value="1"/>
</dbReference>
<dbReference type="SUPFAM" id="SSF47384">
    <property type="entry name" value="Homodimeric domain of signal transducing histidine kinase"/>
    <property type="match status" value="1"/>
</dbReference>
<dbReference type="Gene3D" id="3.30.565.10">
    <property type="entry name" value="Histidine kinase-like ATPase, C-terminal domain"/>
    <property type="match status" value="1"/>
</dbReference>
<feature type="transmembrane region" description="Helical" evidence="9">
    <location>
        <begin position="197"/>
        <end position="220"/>
    </location>
</feature>
<dbReference type="CDD" id="cd00082">
    <property type="entry name" value="HisKA"/>
    <property type="match status" value="1"/>
</dbReference>
<dbReference type="InterPro" id="IPR003661">
    <property type="entry name" value="HisK_dim/P_dom"/>
</dbReference>
<protein>
    <recommendedName>
        <fullName evidence="2">histidine kinase</fullName>
        <ecNumber evidence="2">2.7.13.3</ecNumber>
    </recommendedName>
</protein>
<dbReference type="PROSITE" id="PS50113">
    <property type="entry name" value="PAC"/>
    <property type="match status" value="3"/>
</dbReference>
<evidence type="ECO:0000259" key="12">
    <source>
        <dbReference type="PROSITE" id="PS50112"/>
    </source>
</evidence>
<dbReference type="STRING" id="1821621.A8C75_15505"/>
<dbReference type="InterPro" id="IPR003594">
    <property type="entry name" value="HATPase_dom"/>
</dbReference>
<dbReference type="SMART" id="SM00387">
    <property type="entry name" value="HATPase_c"/>
    <property type="match status" value="1"/>
</dbReference>
<dbReference type="InterPro" id="IPR005467">
    <property type="entry name" value="His_kinase_dom"/>
</dbReference>
<reference evidence="14 15" key="2">
    <citation type="journal article" date="2018" name="Int. J. Syst. Evol. Microbiol.">
        <title>Marinobacterium aestuarii sp. nov., a benzene-degrading marine bacterium isolated from estuary sediment.</title>
        <authorList>
            <person name="Bae S.S."/>
            <person name="Jung J."/>
            <person name="Chung D."/>
            <person name="Baek K."/>
        </authorList>
    </citation>
    <scope>NUCLEOTIDE SEQUENCE [LARGE SCALE GENOMIC DNA]</scope>
    <source>
        <strain evidence="14 15">ST58-10</strain>
    </source>
</reference>
<dbReference type="CDD" id="cd00130">
    <property type="entry name" value="PAS"/>
    <property type="match status" value="3"/>
</dbReference>
<dbReference type="InterPro" id="IPR001789">
    <property type="entry name" value="Sig_transdc_resp-reg_receiver"/>
</dbReference>
<dbReference type="AlphaFoldDB" id="A0A1A9F080"/>
<feature type="domain" description="PAC" evidence="13">
    <location>
        <begin position="603"/>
        <end position="655"/>
    </location>
</feature>
<dbReference type="InterPro" id="IPR013656">
    <property type="entry name" value="PAS_4"/>
</dbReference>
<dbReference type="Pfam" id="PF08447">
    <property type="entry name" value="PAS_3"/>
    <property type="match status" value="1"/>
</dbReference>
<dbReference type="InterPro" id="IPR011006">
    <property type="entry name" value="CheY-like_superfamily"/>
</dbReference>
<dbReference type="SUPFAM" id="SSF55874">
    <property type="entry name" value="ATPase domain of HSP90 chaperone/DNA topoisomerase II/histidine kinase"/>
    <property type="match status" value="1"/>
</dbReference>
<feature type="domain" description="PAC" evidence="13">
    <location>
        <begin position="475"/>
        <end position="527"/>
    </location>
</feature>
<dbReference type="FunFam" id="1.10.287.130:FF:000001">
    <property type="entry name" value="Two-component sensor histidine kinase"/>
    <property type="match status" value="1"/>
</dbReference>
<feature type="transmembrane region" description="Helical" evidence="9">
    <location>
        <begin position="170"/>
        <end position="185"/>
    </location>
</feature>
<evidence type="ECO:0000313" key="14">
    <source>
        <dbReference type="EMBL" id="ANG63744.1"/>
    </source>
</evidence>
<evidence type="ECO:0000259" key="13">
    <source>
        <dbReference type="PROSITE" id="PS50113"/>
    </source>
</evidence>
<dbReference type="EMBL" id="CP015839">
    <property type="protein sequence ID" value="ANG63744.1"/>
    <property type="molecule type" value="Genomic_DNA"/>
</dbReference>
<comment type="catalytic activity">
    <reaction evidence="1">
        <text>ATP + protein L-histidine = ADP + protein N-phospho-L-histidine.</text>
        <dbReference type="EC" id="2.7.13.3"/>
    </reaction>
</comment>
<name>A0A1A9F080_9GAMM</name>
<dbReference type="SMART" id="SM00448">
    <property type="entry name" value="REC"/>
    <property type="match status" value="2"/>
</dbReference>
<keyword evidence="15" id="KW-1185">Reference proteome</keyword>
<organism evidence="14 15">
    <name type="scientific">Marinobacterium aestuarii</name>
    <dbReference type="NCBI Taxonomy" id="1821621"/>
    <lineage>
        <taxon>Bacteria</taxon>
        <taxon>Pseudomonadati</taxon>
        <taxon>Pseudomonadota</taxon>
        <taxon>Gammaproteobacteria</taxon>
        <taxon>Oceanospirillales</taxon>
        <taxon>Oceanospirillaceae</taxon>
        <taxon>Marinobacterium</taxon>
    </lineage>
</organism>
<dbReference type="InterPro" id="IPR033425">
    <property type="entry name" value="MASE3"/>
</dbReference>
<evidence type="ECO:0000259" key="11">
    <source>
        <dbReference type="PROSITE" id="PS50110"/>
    </source>
</evidence>
<dbReference type="PANTHER" id="PTHR43047:SF72">
    <property type="entry name" value="OSMOSENSING HISTIDINE PROTEIN KINASE SLN1"/>
    <property type="match status" value="1"/>
</dbReference>
<dbReference type="SUPFAM" id="SSF55785">
    <property type="entry name" value="PYP-like sensor domain (PAS domain)"/>
    <property type="match status" value="3"/>
</dbReference>
<dbReference type="SMART" id="SM00388">
    <property type="entry name" value="HisKA"/>
    <property type="match status" value="1"/>
</dbReference>
<dbReference type="Gene3D" id="3.30.450.20">
    <property type="entry name" value="PAS domain"/>
    <property type="match status" value="3"/>
</dbReference>
<dbReference type="InterPro" id="IPR000014">
    <property type="entry name" value="PAS"/>
</dbReference>
<accession>A0A1A9F080</accession>
<evidence type="ECO:0000256" key="2">
    <source>
        <dbReference type="ARBA" id="ARBA00012438"/>
    </source>
</evidence>
<feature type="domain" description="PAS" evidence="12">
    <location>
        <begin position="555"/>
        <end position="600"/>
    </location>
</feature>
<dbReference type="CDD" id="cd00156">
    <property type="entry name" value="REC"/>
    <property type="match status" value="1"/>
</dbReference>
<dbReference type="Gene3D" id="1.10.287.130">
    <property type="match status" value="1"/>
</dbReference>
<feature type="transmembrane region" description="Helical" evidence="9">
    <location>
        <begin position="34"/>
        <end position="51"/>
    </location>
</feature>
<dbReference type="CDD" id="cd16922">
    <property type="entry name" value="HATPase_EvgS-ArcB-TorS-like"/>
    <property type="match status" value="1"/>
</dbReference>
<dbReference type="InterPro" id="IPR035965">
    <property type="entry name" value="PAS-like_dom_sf"/>
</dbReference>
<feature type="transmembrane region" description="Helical" evidence="9">
    <location>
        <begin position="95"/>
        <end position="116"/>
    </location>
</feature>
<feature type="domain" description="Response regulatory" evidence="11">
    <location>
        <begin position="1026"/>
        <end position="1135"/>
    </location>
</feature>
<evidence type="ECO:0000256" key="9">
    <source>
        <dbReference type="SAM" id="Phobius"/>
    </source>
</evidence>
<feature type="transmembrane region" description="Helical" evidence="9">
    <location>
        <begin position="58"/>
        <end position="83"/>
    </location>
</feature>
<dbReference type="GO" id="GO:0000155">
    <property type="term" value="F:phosphorelay sensor kinase activity"/>
    <property type="evidence" value="ECO:0007669"/>
    <property type="project" value="InterPro"/>
</dbReference>
<dbReference type="Proteomes" id="UP000078070">
    <property type="component" value="Chromosome"/>
</dbReference>
<feature type="domain" description="Histidine kinase" evidence="10">
    <location>
        <begin position="659"/>
        <end position="879"/>
    </location>
</feature>
<evidence type="ECO:0000256" key="8">
    <source>
        <dbReference type="PROSITE-ProRule" id="PRU00169"/>
    </source>
</evidence>
<sequence length="1162" mass="128292">MFLAVAVFGGYLWLLLSGSWGVGSAATHTLMELVATVLALVAGGIALVRFYSRPEIGFLVLGAGLVGAGLLDGSHCLLSAAGFESDAPSSLERLAPWSWFVSRFYFAVLLFMWWWLRKAPWAMQIDSKQLASPVFIMTGVVAVGCFLFFALAPLPQAHFDLALLSRPEEFIPGTFFLLALVGLWRDRRWSEDRFEYWLVITLLLSSLSQWLIMPFSATLFDVSFVSAHLVKILSYLALMAGLFCSMYQTFKQKEQETSRRRQVETRLGATESRLQLLFDLSPVGIAMTDVGSRRFLDVNDALLTATGYSREAFLELDYEAVAARPGAQTEQDIETSLAETGRYGPFESAFIRQDGSRFPVLLSGVKLADEAGREVIWSIVQDISTRKQAEQALVKDREFLKTVLDNLSDGVVACDETGTLTLFNNAAFEFHGLPPEPLAPERWGRHYSLYAADGQSILRQDDIPLFRAQKGEVVRNVEVVIAPVGLPRRTVVCSGQPILSPEGQQLGAVVVMHDVSERKQAERQVQQLNTRLKLATQAAKVGIWDYAFASSELIWDANMHDLYGYAEGEFDGRYRSWIDQVHPDDQRRVQQTLDGLLLKSDPVECELRIILPGGEIRWLKAFAILSRDESGRPLRMTGTNWDISQTKHNEQMKNEFISTVSHELRTPLTSISGSLGLLAGGALGDMPLKAKPLLDIAQKNSQRLIHLINDLLDIEKITAGKMTFNFQTLDMSFQLERACEVNQGYAEAHSVELMLAGGGVGHALVRADEQRLQQILANFISNAIKFSPSGGVVELAVQELDGRVRVTVRDQGRGIPASFHARIFQKFAQADASDTKSTEGTGLGLSICKELAECMGGGVGFDSIEGQGSCFYVEFDDLKIESSEPDPDTPLPEGAPRVLVVEDEPDIARLISLMLKRGGVANDVVFNGKQALAQLRVATYDAMTLDLILPDIAGSKIIRKVREWEQDEGREPLPILVVSVVAEEGRLEIGGNFPVVDWMSKPIDEMRLLASLRHMLPKGLPASVPRILHVEDDKDLCEVVNVMVSELASLDRAGSLASARRKLAQEAYDLVILDLGLPDGSGWSLLPELKELTQRPQIMLLSATEVSFAEAQQVDAVLLKSRVSQQDLLEQLRALLEQTRARRVIATAIECETATPLDTGAN</sequence>
<dbReference type="SUPFAM" id="SSF52172">
    <property type="entry name" value="CheY-like"/>
    <property type="match status" value="2"/>
</dbReference>
<keyword evidence="9" id="KW-1133">Transmembrane helix</keyword>
<dbReference type="FunFam" id="3.30.565.10:FF:000006">
    <property type="entry name" value="Sensor histidine kinase WalK"/>
    <property type="match status" value="1"/>
</dbReference>
<evidence type="ECO:0000256" key="6">
    <source>
        <dbReference type="ARBA" id="ARBA00023012"/>
    </source>
</evidence>
<gene>
    <name evidence="14" type="ORF">A8C75_15505</name>
</gene>
<keyword evidence="6" id="KW-0902">Two-component regulatory system</keyword>
<dbReference type="Pfam" id="PF00072">
    <property type="entry name" value="Response_reg"/>
    <property type="match status" value="2"/>
</dbReference>
<keyword evidence="4" id="KW-0808">Transferase</keyword>
<dbReference type="Gene3D" id="2.10.70.100">
    <property type="match status" value="1"/>
</dbReference>
<keyword evidence="3 8" id="KW-0597">Phosphoprotein</keyword>
<dbReference type="InterPro" id="IPR013655">
    <property type="entry name" value="PAS_fold_3"/>
</dbReference>
<keyword evidence="9" id="KW-0812">Transmembrane</keyword>